<proteinExistence type="predicted"/>
<evidence type="ECO:0000259" key="2">
    <source>
        <dbReference type="Pfam" id="PF11796"/>
    </source>
</evidence>
<dbReference type="InterPro" id="IPR013495">
    <property type="entry name" value="CHP02679"/>
</dbReference>
<evidence type="ECO:0000313" key="4">
    <source>
        <dbReference type="Proteomes" id="UP001597053"/>
    </source>
</evidence>
<dbReference type="Pfam" id="PF11796">
    <property type="entry name" value="DUF3323"/>
    <property type="match status" value="1"/>
</dbReference>
<sequence>MIPEPIRAQLLEAFPMNRWAWLRQDVRAHLERRRDAATVSITTTSLDQATVDSLRWLLQLPAPLPPSLNIKLRNLDRALTTRTDWGLATRELLEALDGPLEDHRAARRRVRDAAESLWITVAAHPQVATNSVLQRWLAAEASLGALPAEVEIRKALLDDALAVLDAVSAADGITVTRLAANALGPAHALDKGPLANLVLRALAYVHDQSPTTLAQPRTLWKLAGLKPDDLSSRVLLTGFRPTGTTALESVLRIHAGHGEPAVITLRQIQNYLDTRPEPLLPTRTRIWVCENVAVTVEAANSLGADCPPLICIEGWPSQAANLLLQHLASRGADIVYHGDFDWEGLAITDVMMRLGAKPWRMDQDSYLAAVSRIERLPELPPPDGILPDYPWAPGLVPSMIDKLRRVEEEHLIGYLLADLTAASSTVGSAGDRG</sequence>
<dbReference type="NCBIfam" id="TIGR02679">
    <property type="entry name" value="TIGR02679 family protein"/>
    <property type="match status" value="1"/>
</dbReference>
<gene>
    <name evidence="3" type="ORF">ACFQZ8_00065</name>
</gene>
<comment type="caution">
    <text evidence="3">The sequence shown here is derived from an EMBL/GenBank/DDBJ whole genome shotgun (WGS) entry which is preliminary data.</text>
</comment>
<dbReference type="EMBL" id="JBHTHM010000001">
    <property type="protein sequence ID" value="MFD0782344.1"/>
    <property type="molecule type" value="Genomic_DNA"/>
</dbReference>
<dbReference type="Proteomes" id="UP001597053">
    <property type="component" value="Unassembled WGS sequence"/>
</dbReference>
<keyword evidence="4" id="KW-1185">Reference proteome</keyword>
<reference evidence="4" key="1">
    <citation type="journal article" date="2019" name="Int. J. Syst. Evol. Microbiol.">
        <title>The Global Catalogue of Microorganisms (GCM) 10K type strain sequencing project: providing services to taxonomists for standard genome sequencing and annotation.</title>
        <authorList>
            <consortium name="The Broad Institute Genomics Platform"/>
            <consortium name="The Broad Institute Genome Sequencing Center for Infectious Disease"/>
            <person name="Wu L."/>
            <person name="Ma J."/>
        </authorList>
    </citation>
    <scope>NUCLEOTIDE SEQUENCE [LARGE SCALE GENOMIC DNA]</scope>
    <source>
        <strain evidence="4">JCM 32148</strain>
    </source>
</reference>
<dbReference type="InterPro" id="IPR024465">
    <property type="entry name" value="DUF2399"/>
</dbReference>
<dbReference type="Pfam" id="PF09664">
    <property type="entry name" value="DUF2399"/>
    <property type="match status" value="1"/>
</dbReference>
<protein>
    <submittedName>
        <fullName evidence="3">TIGR02679 family protein</fullName>
    </submittedName>
</protein>
<accession>A0ABW2ZVN1</accession>
<name>A0ABW2ZVN1_9ACTN</name>
<feature type="domain" description="Conserved hypothetical protein CHP02679 N terminus" evidence="2">
    <location>
        <begin position="40"/>
        <end position="240"/>
    </location>
</feature>
<dbReference type="InterPro" id="IPR024466">
    <property type="entry name" value="CHP02679_N"/>
</dbReference>
<feature type="domain" description="DUF2399" evidence="1">
    <location>
        <begin position="262"/>
        <end position="419"/>
    </location>
</feature>
<organism evidence="3 4">
    <name type="scientific">Micromonospora azadirachtae</name>
    <dbReference type="NCBI Taxonomy" id="1970735"/>
    <lineage>
        <taxon>Bacteria</taxon>
        <taxon>Bacillati</taxon>
        <taxon>Actinomycetota</taxon>
        <taxon>Actinomycetes</taxon>
        <taxon>Micromonosporales</taxon>
        <taxon>Micromonosporaceae</taxon>
        <taxon>Micromonospora</taxon>
    </lineage>
</organism>
<evidence type="ECO:0000259" key="1">
    <source>
        <dbReference type="Pfam" id="PF09664"/>
    </source>
</evidence>
<evidence type="ECO:0000313" key="3">
    <source>
        <dbReference type="EMBL" id="MFD0782344.1"/>
    </source>
</evidence>